<organism evidence="1 2">
    <name type="scientific">Puccinia sorghi</name>
    <dbReference type="NCBI Taxonomy" id="27349"/>
    <lineage>
        <taxon>Eukaryota</taxon>
        <taxon>Fungi</taxon>
        <taxon>Dikarya</taxon>
        <taxon>Basidiomycota</taxon>
        <taxon>Pucciniomycotina</taxon>
        <taxon>Pucciniomycetes</taxon>
        <taxon>Pucciniales</taxon>
        <taxon>Pucciniaceae</taxon>
        <taxon>Puccinia</taxon>
    </lineage>
</organism>
<comment type="caution">
    <text evidence="1">The sequence shown here is derived from an EMBL/GenBank/DDBJ whole genome shotgun (WGS) entry which is preliminary data.</text>
</comment>
<sequence>LLNSITEKSNHIKVQLEELTREQVFSSVPNGESSIVLSSRGGIAATFVALGSQIRIISNLQSIGAKLGTKLKERIYKVLQSQQPAVNKHIVLCALIINFVSNFYAQKPLLKAF</sequence>
<dbReference type="Proteomes" id="UP000037035">
    <property type="component" value="Unassembled WGS sequence"/>
</dbReference>
<proteinExistence type="predicted"/>
<dbReference type="EMBL" id="LAVV01004863">
    <property type="protein sequence ID" value="KNZ61200.1"/>
    <property type="molecule type" value="Genomic_DNA"/>
</dbReference>
<gene>
    <name evidence="1" type="ORF">VP01_14378g1</name>
</gene>
<dbReference type="VEuPathDB" id="FungiDB:VP01_14378g1"/>
<accession>A0A0L6VM50</accession>
<name>A0A0L6VM50_9BASI</name>
<keyword evidence="2" id="KW-1185">Reference proteome</keyword>
<reference evidence="1 2" key="1">
    <citation type="submission" date="2015-08" db="EMBL/GenBank/DDBJ databases">
        <title>Next Generation Sequencing and Analysis of the Genome of Puccinia sorghi L Schw, the Causal Agent of Maize Common Rust.</title>
        <authorList>
            <person name="Rochi L."/>
            <person name="Burguener G."/>
            <person name="Darino M."/>
            <person name="Turjanski A."/>
            <person name="Kreff E."/>
            <person name="Dieguez M.J."/>
            <person name="Sacco F."/>
        </authorList>
    </citation>
    <scope>NUCLEOTIDE SEQUENCE [LARGE SCALE GENOMIC DNA]</scope>
    <source>
        <strain evidence="1 2">RO10H11247</strain>
    </source>
</reference>
<evidence type="ECO:0000313" key="1">
    <source>
        <dbReference type="EMBL" id="KNZ61200.1"/>
    </source>
</evidence>
<protein>
    <submittedName>
        <fullName evidence="1">Uncharacterized protein</fullName>
    </submittedName>
</protein>
<feature type="non-terminal residue" evidence="1">
    <location>
        <position position="1"/>
    </location>
</feature>
<dbReference type="AlphaFoldDB" id="A0A0L6VM50"/>
<evidence type="ECO:0000313" key="2">
    <source>
        <dbReference type="Proteomes" id="UP000037035"/>
    </source>
</evidence>